<dbReference type="Pfam" id="PF04153">
    <property type="entry name" value="NOT2_3_5_C"/>
    <property type="match status" value="1"/>
</dbReference>
<dbReference type="AlphaFoldDB" id="A0ABD0LCY3"/>
<evidence type="ECO:0000256" key="4">
    <source>
        <dbReference type="SAM" id="MobiDB-lite"/>
    </source>
</evidence>
<feature type="region of interest" description="Disordered" evidence="4">
    <location>
        <begin position="1"/>
        <end position="22"/>
    </location>
</feature>
<comment type="caution">
    <text evidence="6">The sequence shown here is derived from an EMBL/GenBank/DDBJ whole genome shotgun (WGS) entry which is preliminary data.</text>
</comment>
<name>A0ABD0LCY3_9CAEN</name>
<proteinExistence type="inferred from homology"/>
<dbReference type="Gene3D" id="2.30.30.1020">
    <property type="entry name" value="CCR4-NOT complex subunit 2/3/5, C-terminal domain"/>
    <property type="match status" value="1"/>
</dbReference>
<dbReference type="InterPro" id="IPR038635">
    <property type="entry name" value="CCR4-NOT_su2/3/5_C_sf"/>
</dbReference>
<dbReference type="Proteomes" id="UP001519460">
    <property type="component" value="Unassembled WGS sequence"/>
</dbReference>
<comment type="similarity">
    <text evidence="1">Belongs to the CNOT2/3/5 family.</text>
</comment>
<dbReference type="EMBL" id="JACVVK020000059">
    <property type="protein sequence ID" value="KAK7497329.1"/>
    <property type="molecule type" value="Genomic_DNA"/>
</dbReference>
<evidence type="ECO:0000313" key="7">
    <source>
        <dbReference type="Proteomes" id="UP001519460"/>
    </source>
</evidence>
<evidence type="ECO:0000259" key="5">
    <source>
        <dbReference type="Pfam" id="PF04153"/>
    </source>
</evidence>
<feature type="domain" description="NOT2/NOT3/NOT5 C-terminal" evidence="5">
    <location>
        <begin position="200"/>
        <end position="325"/>
    </location>
</feature>
<accession>A0ABD0LCY3</accession>
<gene>
    <name evidence="6" type="ORF">BaRGS_00011373</name>
</gene>
<keyword evidence="7" id="KW-1185">Reference proteome</keyword>
<evidence type="ECO:0000256" key="2">
    <source>
        <dbReference type="ARBA" id="ARBA00023015"/>
    </source>
</evidence>
<protein>
    <recommendedName>
        <fullName evidence="5">NOT2/NOT3/NOT5 C-terminal domain-containing protein</fullName>
    </recommendedName>
</protein>
<keyword evidence="3" id="KW-0804">Transcription</keyword>
<feature type="compositionally biased region" description="Polar residues" evidence="4">
    <location>
        <begin position="62"/>
        <end position="73"/>
    </location>
</feature>
<dbReference type="InterPro" id="IPR007282">
    <property type="entry name" value="NOT2/3/5_C"/>
</dbReference>
<evidence type="ECO:0000256" key="1">
    <source>
        <dbReference type="ARBA" id="ARBA00007682"/>
    </source>
</evidence>
<evidence type="ECO:0000256" key="3">
    <source>
        <dbReference type="ARBA" id="ARBA00023163"/>
    </source>
</evidence>
<keyword evidence="2" id="KW-0805">Transcription regulation</keyword>
<dbReference type="GO" id="GO:2000036">
    <property type="term" value="P:regulation of stem cell population maintenance"/>
    <property type="evidence" value="ECO:0007669"/>
    <property type="project" value="UniProtKB-ARBA"/>
</dbReference>
<organism evidence="6 7">
    <name type="scientific">Batillaria attramentaria</name>
    <dbReference type="NCBI Taxonomy" id="370345"/>
    <lineage>
        <taxon>Eukaryota</taxon>
        <taxon>Metazoa</taxon>
        <taxon>Spiralia</taxon>
        <taxon>Lophotrochozoa</taxon>
        <taxon>Mollusca</taxon>
        <taxon>Gastropoda</taxon>
        <taxon>Caenogastropoda</taxon>
        <taxon>Sorbeoconcha</taxon>
        <taxon>Cerithioidea</taxon>
        <taxon>Batillariidae</taxon>
        <taxon>Batillaria</taxon>
    </lineage>
</organism>
<feature type="region of interest" description="Disordered" evidence="4">
    <location>
        <begin position="55"/>
        <end position="111"/>
    </location>
</feature>
<sequence>MSWSRCVGGPVSKKTPQDSVQEFDITKVEFPALPGSQVSQKTPQDSVPEFDITKVEFPALPGSQTVSQKTPQDSVPEFNITKEEFPALPGSQDPPAQSSGPPATPPKSIPTQYKLMENTDAAEFIGPELSGAQTERGIQTHPDGTITNIPAGVVADQFGMVGLVSFLRNHDESDSSVASLLPGIDLTEVGLDLNSPENLYSTFESPWANSPCRPQDIDFCVPTEYLHIMHTRMKLPPINPIWLGEDVLFYLFYMYDRDTFHVPVALELYDRGWVYHKERGMWMTPVPNNVPVQMTGKSERGTYHFFDVKTWRKVTEEFHLEYGHLVDPKAK</sequence>
<reference evidence="6 7" key="1">
    <citation type="journal article" date="2023" name="Sci. Data">
        <title>Genome assembly of the Korean intertidal mud-creeper Batillaria attramentaria.</title>
        <authorList>
            <person name="Patra A.K."/>
            <person name="Ho P.T."/>
            <person name="Jun S."/>
            <person name="Lee S.J."/>
            <person name="Kim Y."/>
            <person name="Won Y.J."/>
        </authorList>
    </citation>
    <scope>NUCLEOTIDE SEQUENCE [LARGE SCALE GENOMIC DNA]</scope>
    <source>
        <strain evidence="6">Wonlab-2016</strain>
    </source>
</reference>
<dbReference type="PANTHER" id="PTHR23326">
    <property type="entry name" value="CCR4 NOT-RELATED"/>
    <property type="match status" value="1"/>
</dbReference>
<evidence type="ECO:0000313" key="6">
    <source>
        <dbReference type="EMBL" id="KAK7497329.1"/>
    </source>
</evidence>
<dbReference type="InterPro" id="IPR040168">
    <property type="entry name" value="Not2/3/5"/>
</dbReference>